<feature type="binding site" evidence="7">
    <location>
        <position position="242"/>
    </location>
    <ligand>
        <name>4-imidazolone-5-propanoate</name>
        <dbReference type="ChEBI" id="CHEBI:77893"/>
    </ligand>
</feature>
<evidence type="ECO:0000256" key="3">
    <source>
        <dbReference type="ARBA" id="ARBA00022801"/>
    </source>
</evidence>
<feature type="domain" description="Amidohydrolase-related" evidence="8">
    <location>
        <begin position="60"/>
        <end position="380"/>
    </location>
</feature>
<evidence type="ECO:0000256" key="2">
    <source>
        <dbReference type="ARBA" id="ARBA00022723"/>
    </source>
</evidence>
<dbReference type="GO" id="GO:0019556">
    <property type="term" value="P:L-histidine catabolic process to glutamate and formamide"/>
    <property type="evidence" value="ECO:0007669"/>
    <property type="project" value="UniProtKB-UniRule"/>
</dbReference>
<keyword evidence="2 7" id="KW-0479">Metal-binding</keyword>
<organism evidence="9 10">
    <name type="scientific">Maricaulis salignorans</name>
    <dbReference type="NCBI Taxonomy" id="144026"/>
    <lineage>
        <taxon>Bacteria</taxon>
        <taxon>Pseudomonadati</taxon>
        <taxon>Pseudomonadota</taxon>
        <taxon>Alphaproteobacteria</taxon>
        <taxon>Maricaulales</taxon>
        <taxon>Maricaulaceae</taxon>
        <taxon>Maricaulis</taxon>
    </lineage>
</organism>
<reference evidence="9 10" key="1">
    <citation type="submission" date="2016-10" db="EMBL/GenBank/DDBJ databases">
        <authorList>
            <person name="de Groot N.N."/>
        </authorList>
    </citation>
    <scope>NUCLEOTIDE SEQUENCE [LARGE SCALE GENOMIC DNA]</scope>
    <source>
        <strain evidence="9 10">DSM 16077</strain>
    </source>
</reference>
<dbReference type="Gene3D" id="3.20.20.140">
    <property type="entry name" value="Metal-dependent hydrolases"/>
    <property type="match status" value="1"/>
</dbReference>
<keyword evidence="7" id="KW-0963">Cytoplasm</keyword>
<sequence length="402" mass="42209">MRFDRLLTHARLATMVPGEVAYGALLDAAIGIRDRRIAWIGPMSEVPETALETESLDGRWVTPALVDCHTHLVFAGDRSDEFERRLAGESYAGISRSGGGIRKTVEATRKAGAAELAGGALSRLDALSAEGVGTIEIKSGYGLTFESELAMLRAARSLGLVSGLRVSTTLLAAHSIPVEYEGRSGAYIDEVCIPLIREAAREGLADAVDAYCESIAFSPEEIRRLFIAAKAAGLPVKLHADQLSDTGGAKLVAEFDGLSADHLEFTNADGIAAMAKAGTVAVILPGAFYGIGETQKPPVAALRAAGVPMAVATDANPGTSPMVSLLTAANMACNLFGLTVEEALAGVTREGARALGLAKDIGTLETGKRADLAIWDVERPAEIIQWIGLRPLHGRILGGEWL</sequence>
<dbReference type="OrthoDB" id="9776455at2"/>
<comment type="function">
    <text evidence="7">Catalyzes the hydrolytic cleavage of the carbon-nitrogen bond in imidazolone-5-propanoate to yield N-formimidoyl-L-glutamate. It is the third step in the universal histidine degradation pathway.</text>
</comment>
<dbReference type="UniPathway" id="UPA00379">
    <property type="reaction ID" value="UER00551"/>
</dbReference>
<name>A0A1G9W1P9_9PROT</name>
<comment type="similarity">
    <text evidence="7">Belongs to the metallo-dependent hydrolases superfamily. HutI family.</text>
</comment>
<keyword evidence="4 7" id="KW-0369">Histidine metabolism</keyword>
<comment type="catalytic activity">
    <reaction evidence="7">
        <text>4-imidazolone-5-propanoate + H2O = N-formimidoyl-L-glutamate</text>
        <dbReference type="Rhea" id="RHEA:23660"/>
        <dbReference type="ChEBI" id="CHEBI:15377"/>
        <dbReference type="ChEBI" id="CHEBI:58928"/>
        <dbReference type="ChEBI" id="CHEBI:77893"/>
        <dbReference type="EC" id="3.5.2.7"/>
    </reaction>
</comment>
<feature type="binding site" evidence="7">
    <location>
        <position position="318"/>
    </location>
    <ligand>
        <name>N-formimidoyl-L-glutamate</name>
        <dbReference type="ChEBI" id="CHEBI:58928"/>
    </ligand>
</feature>
<feature type="binding site" evidence="7">
    <location>
        <position position="69"/>
    </location>
    <ligand>
        <name>Fe(3+)</name>
        <dbReference type="ChEBI" id="CHEBI:29034"/>
    </ligand>
</feature>
<dbReference type="STRING" id="144026.SAMN04488568_1226"/>
<dbReference type="GO" id="GO:0050480">
    <property type="term" value="F:imidazolonepropionase activity"/>
    <property type="evidence" value="ECO:0007669"/>
    <property type="project" value="UniProtKB-UniRule"/>
</dbReference>
<feature type="binding site" evidence="7">
    <location>
        <position position="314"/>
    </location>
    <ligand>
        <name>Zn(2+)</name>
        <dbReference type="ChEBI" id="CHEBI:29105"/>
    </ligand>
</feature>
<dbReference type="RefSeq" id="WP_091771706.1">
    <property type="nucleotide sequence ID" value="NZ_FNHG01000022.1"/>
</dbReference>
<feature type="binding site" evidence="7">
    <location>
        <position position="314"/>
    </location>
    <ligand>
        <name>Fe(3+)</name>
        <dbReference type="ChEBI" id="CHEBI:29034"/>
    </ligand>
</feature>
<dbReference type="PANTHER" id="PTHR42752">
    <property type="entry name" value="IMIDAZOLONEPROPIONASE"/>
    <property type="match status" value="1"/>
</dbReference>
<feature type="binding site" evidence="7">
    <location>
        <position position="141"/>
    </location>
    <ligand>
        <name>4-imidazolone-5-propanoate</name>
        <dbReference type="ChEBI" id="CHEBI:77893"/>
    </ligand>
</feature>
<dbReference type="GO" id="GO:0005737">
    <property type="term" value="C:cytoplasm"/>
    <property type="evidence" value="ECO:0007669"/>
    <property type="project" value="UniProtKB-SubCell"/>
</dbReference>
<dbReference type="Pfam" id="PF01979">
    <property type="entry name" value="Amidohydro_1"/>
    <property type="match status" value="1"/>
</dbReference>
<dbReference type="EC" id="3.5.2.7" evidence="1 7"/>
<feature type="binding site" evidence="7">
    <location>
        <position position="78"/>
    </location>
    <ligand>
        <name>4-imidazolone-5-propanoate</name>
        <dbReference type="ChEBI" id="CHEBI:77893"/>
    </ligand>
</feature>
<dbReference type="GO" id="GO:0008270">
    <property type="term" value="F:zinc ion binding"/>
    <property type="evidence" value="ECO:0007669"/>
    <property type="project" value="UniProtKB-UniRule"/>
</dbReference>
<feature type="binding site" evidence="7">
    <location>
        <position position="316"/>
    </location>
    <ligand>
        <name>N-formimidoyl-L-glutamate</name>
        <dbReference type="ChEBI" id="CHEBI:58928"/>
    </ligand>
</feature>
<dbReference type="GO" id="GO:0019557">
    <property type="term" value="P:L-histidine catabolic process to glutamate and formate"/>
    <property type="evidence" value="ECO:0007669"/>
    <property type="project" value="UniProtKB-UniPathway"/>
</dbReference>
<dbReference type="FunFam" id="3.20.20.140:FF:000007">
    <property type="entry name" value="Imidazolonepropionase"/>
    <property type="match status" value="1"/>
</dbReference>
<evidence type="ECO:0000256" key="5">
    <source>
        <dbReference type="ARBA" id="ARBA00022833"/>
    </source>
</evidence>
<dbReference type="AlphaFoldDB" id="A0A1G9W1P9"/>
<evidence type="ECO:0000256" key="7">
    <source>
        <dbReference type="HAMAP-Rule" id="MF_00372"/>
    </source>
</evidence>
<comment type="subcellular location">
    <subcellularLocation>
        <location evidence="7">Cytoplasm</location>
    </subcellularLocation>
</comment>
<comment type="cofactor">
    <cofactor evidence="7">
        <name>Zn(2+)</name>
        <dbReference type="ChEBI" id="CHEBI:29105"/>
    </cofactor>
    <cofactor evidence="7">
        <name>Fe(3+)</name>
        <dbReference type="ChEBI" id="CHEBI:29034"/>
    </cofactor>
    <text evidence="7">Binds 1 zinc or iron ion per subunit.</text>
</comment>
<evidence type="ECO:0000259" key="8">
    <source>
        <dbReference type="Pfam" id="PF01979"/>
    </source>
</evidence>
<dbReference type="InterPro" id="IPR011059">
    <property type="entry name" value="Metal-dep_hydrolase_composite"/>
</dbReference>
<feature type="binding site" evidence="7">
    <location>
        <position position="239"/>
    </location>
    <ligand>
        <name>Fe(3+)</name>
        <dbReference type="ChEBI" id="CHEBI:29034"/>
    </ligand>
</feature>
<feature type="binding site" evidence="7">
    <location>
        <position position="319"/>
    </location>
    <ligand>
        <name>4-imidazolone-5-propanoate</name>
        <dbReference type="ChEBI" id="CHEBI:77893"/>
    </ligand>
</feature>
<dbReference type="NCBIfam" id="TIGR01224">
    <property type="entry name" value="hutI"/>
    <property type="match status" value="1"/>
</dbReference>
<protein>
    <recommendedName>
        <fullName evidence="1 7">Imidazolonepropionase</fullName>
        <ecNumber evidence="1 7">3.5.2.7</ecNumber>
    </recommendedName>
    <alternativeName>
        <fullName evidence="7">Imidazolone-5-propionate hydrolase</fullName>
    </alternativeName>
</protein>
<proteinExistence type="inferred from homology"/>
<dbReference type="InterPro" id="IPR005920">
    <property type="entry name" value="HutI"/>
</dbReference>
<evidence type="ECO:0000313" key="9">
    <source>
        <dbReference type="EMBL" id="SDM78468.1"/>
    </source>
</evidence>
<keyword evidence="5 7" id="KW-0862">Zinc</keyword>
<evidence type="ECO:0000256" key="1">
    <source>
        <dbReference type="ARBA" id="ARBA00012864"/>
    </source>
</evidence>
<dbReference type="SUPFAM" id="SSF51556">
    <property type="entry name" value="Metallo-dependent hydrolases"/>
    <property type="match status" value="1"/>
</dbReference>
<dbReference type="EMBL" id="FNHG01000022">
    <property type="protein sequence ID" value="SDM78468.1"/>
    <property type="molecule type" value="Genomic_DNA"/>
</dbReference>
<feature type="binding site" evidence="7">
    <location>
        <position position="239"/>
    </location>
    <ligand>
        <name>Zn(2+)</name>
        <dbReference type="ChEBI" id="CHEBI:29105"/>
    </ligand>
</feature>
<accession>A0A1G9W1P9</accession>
<feature type="binding site" evidence="7">
    <location>
        <position position="174"/>
    </location>
    <ligand>
        <name>4-imidazolone-5-propanoate</name>
        <dbReference type="ChEBI" id="CHEBI:77893"/>
    </ligand>
</feature>
<gene>
    <name evidence="7" type="primary">hutI</name>
    <name evidence="9" type="ORF">SAMN04488568_1226</name>
</gene>
<evidence type="ECO:0000256" key="4">
    <source>
        <dbReference type="ARBA" id="ARBA00022808"/>
    </source>
</evidence>
<dbReference type="GO" id="GO:0005506">
    <property type="term" value="F:iron ion binding"/>
    <property type="evidence" value="ECO:0007669"/>
    <property type="project" value="UniProtKB-UniRule"/>
</dbReference>
<feature type="binding site" evidence="7">
    <location>
        <position position="69"/>
    </location>
    <ligand>
        <name>Zn(2+)</name>
        <dbReference type="ChEBI" id="CHEBI:29105"/>
    </ligand>
</feature>
<dbReference type="SUPFAM" id="SSF51338">
    <property type="entry name" value="Composite domain of metallo-dependent hydrolases"/>
    <property type="match status" value="1"/>
</dbReference>
<feature type="binding site" evidence="7">
    <location>
        <position position="71"/>
    </location>
    <ligand>
        <name>Fe(3+)</name>
        <dbReference type="ChEBI" id="CHEBI:29034"/>
    </ligand>
</feature>
<dbReference type="InterPro" id="IPR006680">
    <property type="entry name" value="Amidohydro-rel"/>
</dbReference>
<dbReference type="InterPro" id="IPR032466">
    <property type="entry name" value="Metal_Hydrolase"/>
</dbReference>
<feature type="binding site" evidence="7">
    <location>
        <position position="141"/>
    </location>
    <ligand>
        <name>N-formimidoyl-L-glutamate</name>
        <dbReference type="ChEBI" id="CHEBI:58928"/>
    </ligand>
</feature>
<keyword evidence="3 7" id="KW-0378">Hydrolase</keyword>
<keyword evidence="10" id="KW-1185">Reference proteome</keyword>
<evidence type="ECO:0000313" key="10">
    <source>
        <dbReference type="Proteomes" id="UP000199759"/>
    </source>
</evidence>
<feature type="binding site" evidence="7">
    <location>
        <position position="71"/>
    </location>
    <ligand>
        <name>Zn(2+)</name>
        <dbReference type="ChEBI" id="CHEBI:29105"/>
    </ligand>
</feature>
<dbReference type="Proteomes" id="UP000199759">
    <property type="component" value="Unassembled WGS sequence"/>
</dbReference>
<dbReference type="HAMAP" id="MF_00372">
    <property type="entry name" value="HutI"/>
    <property type="match status" value="1"/>
</dbReference>
<evidence type="ECO:0000256" key="6">
    <source>
        <dbReference type="ARBA" id="ARBA00023004"/>
    </source>
</evidence>
<keyword evidence="6 7" id="KW-0408">Iron</keyword>
<comment type="pathway">
    <text evidence="7">Amino-acid degradation; L-histidine degradation into L-glutamate; N-formimidoyl-L-glutamate from L-histidine: step 3/3.</text>
</comment>
<dbReference type="PANTHER" id="PTHR42752:SF1">
    <property type="entry name" value="IMIDAZOLONEPROPIONASE-RELATED"/>
    <property type="match status" value="1"/>
</dbReference>
<dbReference type="Gene3D" id="2.30.40.10">
    <property type="entry name" value="Urease, subunit C, domain 1"/>
    <property type="match status" value="1"/>
</dbReference>